<sequence length="104" mass="10941">MCSPRPDLWGDCPFLRHLVISSSSAIKTHRPSPTASGNHPLVPLLTPALRLEERPCLSASQQGVFGPLRGKRGVGENTLPPPAPAGIQAGLHQGSIVVTFTLSS</sequence>
<reference evidence="2" key="1">
    <citation type="submission" date="2022-07" db="EMBL/GenBank/DDBJ databases">
        <title>Chromosome-level genome of Muraenolepis orangiensis.</title>
        <authorList>
            <person name="Kim J."/>
        </authorList>
    </citation>
    <scope>NUCLEOTIDE SEQUENCE</scope>
    <source>
        <strain evidence="2">KU_S4_2022</strain>
        <tissue evidence="2">Muscle</tissue>
    </source>
</reference>
<dbReference type="EMBL" id="JANIIK010000042">
    <property type="protein sequence ID" value="KAJ3606807.1"/>
    <property type="molecule type" value="Genomic_DNA"/>
</dbReference>
<proteinExistence type="predicted"/>
<feature type="region of interest" description="Disordered" evidence="1">
    <location>
        <begin position="62"/>
        <end position="87"/>
    </location>
</feature>
<evidence type="ECO:0000313" key="2">
    <source>
        <dbReference type="EMBL" id="KAJ3606807.1"/>
    </source>
</evidence>
<accession>A0A9Q0IN60</accession>
<name>A0A9Q0IN60_9TELE</name>
<keyword evidence="3" id="KW-1185">Reference proteome</keyword>
<dbReference type="AlphaFoldDB" id="A0A9Q0IN60"/>
<protein>
    <submittedName>
        <fullName evidence="2">Uncharacterized protein</fullName>
    </submittedName>
</protein>
<evidence type="ECO:0000256" key="1">
    <source>
        <dbReference type="SAM" id="MobiDB-lite"/>
    </source>
</evidence>
<gene>
    <name evidence="2" type="ORF">NHX12_026326</name>
</gene>
<dbReference type="Proteomes" id="UP001148018">
    <property type="component" value="Unassembled WGS sequence"/>
</dbReference>
<organism evidence="2 3">
    <name type="scientific">Muraenolepis orangiensis</name>
    <name type="common">Patagonian moray cod</name>
    <dbReference type="NCBI Taxonomy" id="630683"/>
    <lineage>
        <taxon>Eukaryota</taxon>
        <taxon>Metazoa</taxon>
        <taxon>Chordata</taxon>
        <taxon>Craniata</taxon>
        <taxon>Vertebrata</taxon>
        <taxon>Euteleostomi</taxon>
        <taxon>Actinopterygii</taxon>
        <taxon>Neopterygii</taxon>
        <taxon>Teleostei</taxon>
        <taxon>Neoteleostei</taxon>
        <taxon>Acanthomorphata</taxon>
        <taxon>Zeiogadaria</taxon>
        <taxon>Gadariae</taxon>
        <taxon>Gadiformes</taxon>
        <taxon>Muraenolepidoidei</taxon>
        <taxon>Muraenolepididae</taxon>
        <taxon>Muraenolepis</taxon>
    </lineage>
</organism>
<comment type="caution">
    <text evidence="2">The sequence shown here is derived from an EMBL/GenBank/DDBJ whole genome shotgun (WGS) entry which is preliminary data.</text>
</comment>
<evidence type="ECO:0000313" key="3">
    <source>
        <dbReference type="Proteomes" id="UP001148018"/>
    </source>
</evidence>